<sequence length="364" mass="38328">MAANSIADHMDMDSSRNGLIAVHVGAGQHSLTLKEKYEKLCCVACKKAASILKSGGNVLDAVVEATIILENSPLTNAGYGSNLTIEGKVECDASVMDGSTLQFGAVGAVGGIKNPVAAAKLLCNQQSGNLTHGRIFPSFLVGDGAQLWGKEKGLQTTSVEDLISVKALKIYKHYKRKVLSCENVQEQITKKMDTVGAICVDTDGNVASACSSGGIILKHPGRVGQAAVWGCGVWARSARGSLDCSVATSTSGCGEHLISATLARSIAEGILSSNCPTTALHNVMKNDFIESPFLTGLDQKLGGTIAIKYSPQQFVGDLLWSHSTKSMIIGYMNTREPKPKSRMSVLTSPEVGRKAVVEGIGFRI</sequence>
<dbReference type="PANTHER" id="PTHR10188:SF8">
    <property type="entry name" value="THREONINE ASPARTASE 1"/>
    <property type="match status" value="1"/>
</dbReference>
<dbReference type="InterPro" id="IPR037464">
    <property type="entry name" value="Taspase1"/>
</dbReference>
<dbReference type="InterPro" id="IPR000246">
    <property type="entry name" value="Peptidase_T2"/>
</dbReference>
<dbReference type="GeneID" id="107222660"/>
<dbReference type="Pfam" id="PF01112">
    <property type="entry name" value="Asparaginase_2"/>
    <property type="match status" value="1"/>
</dbReference>
<evidence type="ECO:0000256" key="1">
    <source>
        <dbReference type="ARBA" id="ARBA00010872"/>
    </source>
</evidence>
<dbReference type="PANTHER" id="PTHR10188">
    <property type="entry name" value="L-ASPARAGINASE"/>
    <property type="match status" value="1"/>
</dbReference>
<dbReference type="Proteomes" id="UP000829291">
    <property type="component" value="Chromosome 4"/>
</dbReference>
<dbReference type="InterPro" id="IPR029055">
    <property type="entry name" value="Ntn_hydrolases_N"/>
</dbReference>
<evidence type="ECO:0000313" key="2">
    <source>
        <dbReference type="Proteomes" id="UP000829291"/>
    </source>
</evidence>
<organism evidence="2 3">
    <name type="scientific">Neodiprion lecontei</name>
    <name type="common">Redheaded pine sawfly</name>
    <dbReference type="NCBI Taxonomy" id="441921"/>
    <lineage>
        <taxon>Eukaryota</taxon>
        <taxon>Metazoa</taxon>
        <taxon>Ecdysozoa</taxon>
        <taxon>Arthropoda</taxon>
        <taxon>Hexapoda</taxon>
        <taxon>Insecta</taxon>
        <taxon>Pterygota</taxon>
        <taxon>Neoptera</taxon>
        <taxon>Endopterygota</taxon>
        <taxon>Hymenoptera</taxon>
        <taxon>Tenthredinoidea</taxon>
        <taxon>Diprionidae</taxon>
        <taxon>Diprioninae</taxon>
        <taxon>Neodiprion</taxon>
    </lineage>
</organism>
<keyword evidence="2" id="KW-1185">Reference proteome</keyword>
<evidence type="ECO:0000313" key="3">
    <source>
        <dbReference type="RefSeq" id="XP_046592375.1"/>
    </source>
</evidence>
<dbReference type="SUPFAM" id="SSF56235">
    <property type="entry name" value="N-terminal nucleophile aminohydrolases (Ntn hydrolases)"/>
    <property type="match status" value="1"/>
</dbReference>
<accession>A0ABM3FWH7</accession>
<protein>
    <submittedName>
        <fullName evidence="3">Threonine aspartase 1 isoform X1</fullName>
    </submittedName>
</protein>
<dbReference type="CDD" id="cd04514">
    <property type="entry name" value="Taspase1_like"/>
    <property type="match status" value="1"/>
</dbReference>
<dbReference type="RefSeq" id="XP_046592375.1">
    <property type="nucleotide sequence ID" value="XM_046736419.1"/>
</dbReference>
<dbReference type="Gene3D" id="3.60.20.30">
    <property type="entry name" value="(Glycosyl)asparaginase"/>
    <property type="match status" value="1"/>
</dbReference>
<reference evidence="3" key="1">
    <citation type="submission" date="2025-08" db="UniProtKB">
        <authorList>
            <consortium name="RefSeq"/>
        </authorList>
    </citation>
    <scope>IDENTIFICATION</scope>
    <source>
        <tissue evidence="3">Thorax and Abdomen</tissue>
    </source>
</reference>
<comment type="similarity">
    <text evidence="1">Belongs to the Ntn-hydrolase family.</text>
</comment>
<gene>
    <name evidence="3" type="primary">LOC107222660</name>
</gene>
<name>A0ABM3FWH7_NEOLC</name>
<proteinExistence type="inferred from homology"/>